<dbReference type="Proteomes" id="UP000279259">
    <property type="component" value="Unassembled WGS sequence"/>
</dbReference>
<keyword evidence="3" id="KW-0119">Carbohydrate metabolism</keyword>
<evidence type="ECO:0000256" key="1">
    <source>
        <dbReference type="ARBA" id="ARBA00001255"/>
    </source>
</evidence>
<reference evidence="5 6" key="1">
    <citation type="submission" date="2018-11" db="EMBL/GenBank/DDBJ databases">
        <title>Genome sequence of Saitozyma podzolica DSM 27192.</title>
        <authorList>
            <person name="Aliyu H."/>
            <person name="Gorte O."/>
            <person name="Ochsenreither K."/>
        </authorList>
    </citation>
    <scope>NUCLEOTIDE SEQUENCE [LARGE SCALE GENOMIC DNA]</scope>
    <source>
        <strain evidence="5 6">DSM 27192</strain>
    </source>
</reference>
<dbReference type="GO" id="GO:0004557">
    <property type="term" value="F:alpha-galactosidase activity"/>
    <property type="evidence" value="ECO:0007669"/>
    <property type="project" value="UniProtKB-EC"/>
</dbReference>
<evidence type="ECO:0000256" key="4">
    <source>
        <dbReference type="ARBA" id="ARBA00049426"/>
    </source>
</evidence>
<evidence type="ECO:0008006" key="7">
    <source>
        <dbReference type="Google" id="ProtNLM"/>
    </source>
</evidence>
<comment type="caution">
    <text evidence="5">The sequence shown here is derived from an EMBL/GenBank/DDBJ whole genome shotgun (WGS) entry which is preliminary data.</text>
</comment>
<dbReference type="GO" id="GO:0047274">
    <property type="term" value="F:galactinol-sucrose galactosyltransferase activity"/>
    <property type="evidence" value="ECO:0007669"/>
    <property type="project" value="UniProtKB-EC"/>
</dbReference>
<name>A0A427YL49_9TREE</name>
<evidence type="ECO:0000313" key="6">
    <source>
        <dbReference type="Proteomes" id="UP000279259"/>
    </source>
</evidence>
<evidence type="ECO:0000313" key="5">
    <source>
        <dbReference type="EMBL" id="RSH91823.1"/>
    </source>
</evidence>
<comment type="similarity">
    <text evidence="2">Belongs to the glycosyl hydrolases 36 family.</text>
</comment>
<dbReference type="PANTHER" id="PTHR31268:SF32">
    <property type="entry name" value="GALACTINOL--SUCROSE GALACTOSYLTRANSFERASE 2-RELATED"/>
    <property type="match status" value="1"/>
</dbReference>
<comment type="catalytic activity">
    <reaction evidence="4">
        <text>alpha-D-galactosyl-(1-&gt;3)-1D-myo-inositol + sucrose = raffinose + myo-inositol</text>
        <dbReference type="Rhea" id="RHEA:20161"/>
        <dbReference type="ChEBI" id="CHEBI:16634"/>
        <dbReference type="ChEBI" id="CHEBI:17268"/>
        <dbReference type="ChEBI" id="CHEBI:17505"/>
        <dbReference type="ChEBI" id="CHEBI:17992"/>
        <dbReference type="EC" id="2.4.1.82"/>
    </reaction>
</comment>
<dbReference type="InterPro" id="IPR013785">
    <property type="entry name" value="Aldolase_TIM"/>
</dbReference>
<comment type="catalytic activity">
    <reaction evidence="1">
        <text>Hydrolysis of terminal, non-reducing alpha-D-galactose residues in alpha-D-galactosides, including galactose oligosaccharides, galactomannans and galactolipids.</text>
        <dbReference type="EC" id="3.2.1.22"/>
    </reaction>
</comment>
<dbReference type="EMBL" id="RSCD01000007">
    <property type="protein sequence ID" value="RSH91823.1"/>
    <property type="molecule type" value="Genomic_DNA"/>
</dbReference>
<gene>
    <name evidence="5" type="ORF">EHS25_009193</name>
</gene>
<dbReference type="OrthoDB" id="4664297at2759"/>
<dbReference type="PANTHER" id="PTHR31268">
    <property type="match status" value="1"/>
</dbReference>
<evidence type="ECO:0000256" key="3">
    <source>
        <dbReference type="ARBA" id="ARBA00023277"/>
    </source>
</evidence>
<keyword evidence="6" id="KW-1185">Reference proteome</keyword>
<dbReference type="Pfam" id="PF05691">
    <property type="entry name" value="Raffinose_syn"/>
    <property type="match status" value="1"/>
</dbReference>
<dbReference type="Gene3D" id="3.20.20.70">
    <property type="entry name" value="Aldolase class I"/>
    <property type="match status" value="1"/>
</dbReference>
<dbReference type="AlphaFoldDB" id="A0A427YL49"/>
<protein>
    <recommendedName>
        <fullName evidence="7">Alpha-galactosidase</fullName>
    </recommendedName>
</protein>
<dbReference type="STRING" id="1890683.A0A427YL49"/>
<accession>A0A427YL49</accession>
<evidence type="ECO:0000256" key="2">
    <source>
        <dbReference type="ARBA" id="ARBA00007240"/>
    </source>
</evidence>
<sequence>MAHSHVHIQEISLSVDEDHARVPIHWAALHHTTEWKALSFVRVKPTWIEPKLYPALSAHPLLASSLLLLKSPDWRTTLAIFPVGTLAANHDLIVDNTDSGAHVFGNARRVIPGKDEKVFVVCVSATGRAVEREVVKRAVEEGRRLVGGRPKVEDSSEFWDSLGICTYESYGGGSAPFRRPTKQLLLDLVPSFPIKHYLIDDGWQDVPGRKLFSFHEWAGMTAPMSEVVSALKDKGAHEVGVWVTMQGYWLGIHPDSPLKSRYDCKAHPVARWGQPRGGVNVPLKKGDGEQWFPSPEKAGQFWEDWFSEMKSWGITFVKCDNQADYDQITSPTAAHVQQAMWSGMLAAAEKVFGGTDRIIMCMSHNERMLNGPGGLDVDRPPGNLVFRNSDDFNLGYSEAHQDFILNNTYQTILTGHLSLIPDFDMFASNPPGHLPLYHALLRCLSPGPFLLSDTPDVETDQALLARMKGRDKSGEERAVKTTGAAMALSRRWFWDNLQGEKDGPALFARVNVPEAHGALIGAWNIRKTASGSWARDHLTKEDVEDALGVNELEGEYVAYSQGLSSGNKGRVEVFSAKDHRKMEIHLGKGECEGIILARVWDFGGKKLAVVGMLDKLAPLAGVQVEGVKDGQLVVKTKFACERLTVLHIGPRTDVSVSVSVDGQGARSVAVDELGEVVRAISVKVDGSAQVLGEKTGPPDGWELRIDVEAAQ</sequence>
<dbReference type="InterPro" id="IPR017853">
    <property type="entry name" value="GH"/>
</dbReference>
<organism evidence="5 6">
    <name type="scientific">Saitozyma podzolica</name>
    <dbReference type="NCBI Taxonomy" id="1890683"/>
    <lineage>
        <taxon>Eukaryota</taxon>
        <taxon>Fungi</taxon>
        <taxon>Dikarya</taxon>
        <taxon>Basidiomycota</taxon>
        <taxon>Agaricomycotina</taxon>
        <taxon>Tremellomycetes</taxon>
        <taxon>Tremellales</taxon>
        <taxon>Trimorphomycetaceae</taxon>
        <taxon>Saitozyma</taxon>
    </lineage>
</organism>
<proteinExistence type="inferred from homology"/>
<dbReference type="InterPro" id="IPR008811">
    <property type="entry name" value="Glycosyl_hydrolases_36"/>
</dbReference>
<dbReference type="SUPFAM" id="SSF51445">
    <property type="entry name" value="(Trans)glycosidases"/>
    <property type="match status" value="1"/>
</dbReference>